<dbReference type="Proteomes" id="UP000037696">
    <property type="component" value="Unassembled WGS sequence"/>
</dbReference>
<accession>A0A0M8P6N2</accession>
<proteinExistence type="predicted"/>
<keyword evidence="2" id="KW-1185">Reference proteome</keyword>
<protein>
    <submittedName>
        <fullName evidence="1">Uncharacterized protein</fullName>
    </submittedName>
</protein>
<dbReference type="OrthoDB" id="4363883at2759"/>
<organism evidence="1 2">
    <name type="scientific">Penicillium nordicum</name>
    <dbReference type="NCBI Taxonomy" id="229535"/>
    <lineage>
        <taxon>Eukaryota</taxon>
        <taxon>Fungi</taxon>
        <taxon>Dikarya</taxon>
        <taxon>Ascomycota</taxon>
        <taxon>Pezizomycotina</taxon>
        <taxon>Eurotiomycetes</taxon>
        <taxon>Eurotiomycetidae</taxon>
        <taxon>Eurotiales</taxon>
        <taxon>Aspergillaceae</taxon>
        <taxon>Penicillium</taxon>
    </lineage>
</organism>
<gene>
    <name evidence="1" type="ORF">ACN38_g4414</name>
</gene>
<comment type="caution">
    <text evidence="1">The sequence shown here is derived from an EMBL/GenBank/DDBJ whole genome shotgun (WGS) entry which is preliminary data.</text>
</comment>
<evidence type="ECO:0000313" key="2">
    <source>
        <dbReference type="Proteomes" id="UP000037696"/>
    </source>
</evidence>
<sequence>MKRMWSNTPHVFRGTCQVTMVPKCLATCQRTHTRKPGLIWMLSCMGLNNVDVSCIGIGVLRDPRPTLSHGATGRWWL</sequence>
<dbReference type="AlphaFoldDB" id="A0A0M8P6N2"/>
<dbReference type="EMBL" id="LHQQ01000057">
    <property type="protein sequence ID" value="KOS44637.1"/>
    <property type="molecule type" value="Genomic_DNA"/>
</dbReference>
<name>A0A0M8P6N2_9EURO</name>
<evidence type="ECO:0000313" key="1">
    <source>
        <dbReference type="EMBL" id="KOS44637.1"/>
    </source>
</evidence>
<reference evidence="1 2" key="1">
    <citation type="submission" date="2015-08" db="EMBL/GenBank/DDBJ databases">
        <title>Genome sequencing of Penicillium nordicum.</title>
        <authorList>
            <person name="Nguyen H.D."/>
            <person name="Seifert K.A."/>
        </authorList>
    </citation>
    <scope>NUCLEOTIDE SEQUENCE [LARGE SCALE GENOMIC DNA]</scope>
    <source>
        <strain evidence="1 2">DAOMC 185683</strain>
    </source>
</reference>